<dbReference type="InterPro" id="IPR039375">
    <property type="entry name" value="NodN-like"/>
</dbReference>
<dbReference type="Gene3D" id="3.10.129.10">
    <property type="entry name" value="Hotdog Thioesterase"/>
    <property type="match status" value="1"/>
</dbReference>
<dbReference type="CDD" id="cd03450">
    <property type="entry name" value="NodN"/>
    <property type="match status" value="1"/>
</dbReference>
<protein>
    <submittedName>
        <fullName evidence="2">MaoC family dehydratase</fullName>
    </submittedName>
</protein>
<dbReference type="RefSeq" id="WP_083992737.1">
    <property type="nucleotide sequence ID" value="NZ_LBIA02000001.1"/>
</dbReference>
<gene>
    <name evidence="2" type="ORF">YH63_019810</name>
</gene>
<dbReference type="SUPFAM" id="SSF54637">
    <property type="entry name" value="Thioesterase/thiol ester dehydrase-isomerase"/>
    <property type="match status" value="1"/>
</dbReference>
<organism evidence="2 3">
    <name type="scientific">Afipia massiliensis</name>
    <dbReference type="NCBI Taxonomy" id="211460"/>
    <lineage>
        <taxon>Bacteria</taxon>
        <taxon>Pseudomonadati</taxon>
        <taxon>Pseudomonadota</taxon>
        <taxon>Alphaproteobacteria</taxon>
        <taxon>Hyphomicrobiales</taxon>
        <taxon>Nitrobacteraceae</taxon>
        <taxon>Afipia</taxon>
    </lineage>
</organism>
<dbReference type="PANTHER" id="PTHR42993">
    <property type="entry name" value="MAOC-LIKE DEHYDRATASE DOMAIN-CONTAINING PROTEIN"/>
    <property type="match status" value="1"/>
</dbReference>
<name>A0A4U6BS81_9BRAD</name>
<comment type="caution">
    <text evidence="2">The sequence shown here is derived from an EMBL/GenBank/DDBJ whole genome shotgun (WGS) entry which is preliminary data.</text>
</comment>
<sequence>MGAAMNLEDYLKLVGTELGVSEWHTIDQKQIDAFADATEDFQFIHIDPERAKRETPFGGTIAHGFLSLSVLPKLAYATMPTLNGAAMSINYGFDKIRFLTPVRAGKRVRARFVLSEVTMKSPKELLARTNTTLEIEGEPKPALVADWLGMHFFA</sequence>
<dbReference type="OrthoDB" id="9801735at2"/>
<accession>A0A4U6BS81</accession>
<keyword evidence="3" id="KW-1185">Reference proteome</keyword>
<dbReference type="InterPro" id="IPR029069">
    <property type="entry name" value="HotDog_dom_sf"/>
</dbReference>
<feature type="domain" description="MaoC-like" evidence="1">
    <location>
        <begin position="14"/>
        <end position="122"/>
    </location>
</feature>
<evidence type="ECO:0000259" key="1">
    <source>
        <dbReference type="Pfam" id="PF01575"/>
    </source>
</evidence>
<reference evidence="2" key="1">
    <citation type="submission" date="2019-04" db="EMBL/GenBank/DDBJ databases">
        <title>Whole genome sequencing of cave bacteria.</title>
        <authorList>
            <person name="Gan H.M."/>
            <person name="Barton H."/>
            <person name="Savka M.A."/>
        </authorList>
    </citation>
    <scope>NUCLEOTIDE SEQUENCE [LARGE SCALE GENOMIC DNA]</scope>
    <source>
        <strain evidence="2">LC387</strain>
    </source>
</reference>
<dbReference type="PANTHER" id="PTHR42993:SF1">
    <property type="entry name" value="MAOC-LIKE DEHYDRATASE DOMAIN-CONTAINING PROTEIN"/>
    <property type="match status" value="1"/>
</dbReference>
<dbReference type="STRING" id="211460.YH63_19585"/>
<dbReference type="Proteomes" id="UP000034832">
    <property type="component" value="Unassembled WGS sequence"/>
</dbReference>
<dbReference type="AlphaFoldDB" id="A0A4U6BS81"/>
<evidence type="ECO:0000313" key="3">
    <source>
        <dbReference type="Proteomes" id="UP000034832"/>
    </source>
</evidence>
<proteinExistence type="predicted"/>
<dbReference type="InterPro" id="IPR002539">
    <property type="entry name" value="MaoC-like_dom"/>
</dbReference>
<evidence type="ECO:0000313" key="2">
    <source>
        <dbReference type="EMBL" id="TKT73489.1"/>
    </source>
</evidence>
<dbReference type="EMBL" id="LBIA02000001">
    <property type="protein sequence ID" value="TKT73489.1"/>
    <property type="molecule type" value="Genomic_DNA"/>
</dbReference>
<dbReference type="Pfam" id="PF01575">
    <property type="entry name" value="MaoC_dehydratas"/>
    <property type="match status" value="1"/>
</dbReference>